<accession>A0A073IQS9</accession>
<dbReference type="STRING" id="2754.EH55_07685"/>
<dbReference type="EMBL" id="JMKI01000037">
    <property type="protein sequence ID" value="KEJ91841.1"/>
    <property type="molecule type" value="Genomic_DNA"/>
</dbReference>
<sequence length="306" mass="34041">MRCCGRTLKLGRSRAFFIAEVLLSVLILSLISAIFFAPFKNGMHLLRLLRDRRIAQQRILTIRAILGAPARFCALGVPTGAQDYKESLGSRSGRFFSWAGPVSVVKGKNGEEGGCLRIVFAYPLSCRTSAERTVGKSASSVGFDRKLDAGYFDADIYDKPGSVKNWVTFANSDPPRSPLVLSKFYDYSLALRSLNKDEVVVPKGERLLLFRVMECWAGADEIFYTNDYRTAGAQPRENGICDVRFSADGQLLTVYVVARGEDKDLSPGRIEGGEKCTAEILSQWKGKSEYVLYCEKFVFYMPNAAR</sequence>
<gene>
    <name evidence="2" type="ORF">EH55_07685</name>
</gene>
<dbReference type="GeneID" id="90984121"/>
<organism evidence="2 3">
    <name type="scientific">Synergistes jonesii</name>
    <dbReference type="NCBI Taxonomy" id="2754"/>
    <lineage>
        <taxon>Bacteria</taxon>
        <taxon>Thermotogati</taxon>
        <taxon>Synergistota</taxon>
        <taxon>Synergistia</taxon>
        <taxon>Synergistales</taxon>
        <taxon>Synergistaceae</taxon>
        <taxon>Synergistes</taxon>
    </lineage>
</organism>
<proteinExistence type="predicted"/>
<keyword evidence="1" id="KW-0812">Transmembrane</keyword>
<dbReference type="Proteomes" id="UP000027665">
    <property type="component" value="Unassembled WGS sequence"/>
</dbReference>
<name>A0A073IQS9_9BACT</name>
<evidence type="ECO:0000313" key="3">
    <source>
        <dbReference type="Proteomes" id="UP000027665"/>
    </source>
</evidence>
<protein>
    <submittedName>
        <fullName evidence="2">Uncharacterized protein</fullName>
    </submittedName>
</protein>
<comment type="caution">
    <text evidence="2">The sequence shown here is derived from an EMBL/GenBank/DDBJ whole genome shotgun (WGS) entry which is preliminary data.</text>
</comment>
<dbReference type="AlphaFoldDB" id="A0A073IQS9"/>
<feature type="transmembrane region" description="Helical" evidence="1">
    <location>
        <begin position="15"/>
        <end position="39"/>
    </location>
</feature>
<evidence type="ECO:0000313" key="2">
    <source>
        <dbReference type="EMBL" id="KEJ91841.1"/>
    </source>
</evidence>
<evidence type="ECO:0000256" key="1">
    <source>
        <dbReference type="SAM" id="Phobius"/>
    </source>
</evidence>
<dbReference type="OrthoDB" id="4731at2"/>
<keyword evidence="3" id="KW-1185">Reference proteome</keyword>
<keyword evidence="1" id="KW-0472">Membrane</keyword>
<dbReference type="RefSeq" id="WP_037977228.1">
    <property type="nucleotide sequence ID" value="NZ_CAMETI010000006.1"/>
</dbReference>
<reference evidence="2 3" key="1">
    <citation type="submission" date="2014-04" db="EMBL/GenBank/DDBJ databases">
        <title>Draft Genome Sequence of Synergistes jonesii.</title>
        <authorList>
            <person name="Coil D.A."/>
            <person name="Eisen J.A."/>
            <person name="Holland-Moritz H.E."/>
        </authorList>
    </citation>
    <scope>NUCLEOTIDE SEQUENCE [LARGE SCALE GENOMIC DNA]</scope>
    <source>
        <strain evidence="2 3">78-1</strain>
    </source>
</reference>
<keyword evidence="1" id="KW-1133">Transmembrane helix</keyword>